<dbReference type="SUPFAM" id="SSF53335">
    <property type="entry name" value="S-adenosyl-L-methionine-dependent methyltransferases"/>
    <property type="match status" value="1"/>
</dbReference>
<name>A0A7S4MCR6_9STRA</name>
<evidence type="ECO:0000259" key="3">
    <source>
        <dbReference type="Pfam" id="PF08123"/>
    </source>
</evidence>
<reference evidence="4" key="1">
    <citation type="submission" date="2021-01" db="EMBL/GenBank/DDBJ databases">
        <authorList>
            <person name="Corre E."/>
            <person name="Pelletier E."/>
            <person name="Niang G."/>
            <person name="Scheremetjew M."/>
            <person name="Finn R."/>
            <person name="Kale V."/>
            <person name="Holt S."/>
            <person name="Cochrane G."/>
            <person name="Meng A."/>
            <person name="Brown T."/>
            <person name="Cohen L."/>
        </authorList>
    </citation>
    <scope>NUCLEOTIDE SEQUENCE</scope>
    <source>
        <strain evidence="4">Isolate 1302-5</strain>
    </source>
</reference>
<dbReference type="EMBL" id="HBKQ01009329">
    <property type="protein sequence ID" value="CAE2215411.1"/>
    <property type="molecule type" value="Transcribed_RNA"/>
</dbReference>
<sequence>MAMNFCFEMIVGLNLLFLPLTFGLPCARISFRSTVNSLRQPNSLFGGRANSCTSRHGHGEDGSSAPENEAFALSSNSAIAFVKERPISRADAESIVDDLLFPAREHARRLGLGRDAQNLDPGTMVGANDPRMAFTYGEFPLQSCDSLLDIAIRMQKEPSKGRKKLVDLGSGAGRLVLYLALTRGEYDVHGIEISDILHDAAIEFLERGKDAGIFSTEPDTVSTPRKVQFHCGPANSMQDVLANADVIFAYSTVWPTSKSEDSVDGFSVELGALILGEEWSKMLAEYCRSGCAVVTTDRALDPSYGWELVDRQDVENPEVFGSTGYIHILRK</sequence>
<dbReference type="AlphaFoldDB" id="A0A7S4MCR6"/>
<feature type="region of interest" description="Disordered" evidence="1">
    <location>
        <begin position="49"/>
        <end position="68"/>
    </location>
</feature>
<dbReference type="Gene3D" id="3.40.50.150">
    <property type="entry name" value="Vaccinia Virus protein VP39"/>
    <property type="match status" value="1"/>
</dbReference>
<dbReference type="Pfam" id="PF08123">
    <property type="entry name" value="DOT1"/>
    <property type="match status" value="1"/>
</dbReference>
<feature type="chain" id="PRO_5030841513" description="DOT1 domain-containing protein" evidence="2">
    <location>
        <begin position="24"/>
        <end position="331"/>
    </location>
</feature>
<feature type="signal peptide" evidence="2">
    <location>
        <begin position="1"/>
        <end position="23"/>
    </location>
</feature>
<evidence type="ECO:0000256" key="2">
    <source>
        <dbReference type="SAM" id="SignalP"/>
    </source>
</evidence>
<keyword evidence="2" id="KW-0732">Signal</keyword>
<evidence type="ECO:0000256" key="1">
    <source>
        <dbReference type="SAM" id="MobiDB-lite"/>
    </source>
</evidence>
<protein>
    <recommendedName>
        <fullName evidence="3">DOT1 domain-containing protein</fullName>
    </recommendedName>
</protein>
<organism evidence="4">
    <name type="scientific">Odontella aurita</name>
    <dbReference type="NCBI Taxonomy" id="265563"/>
    <lineage>
        <taxon>Eukaryota</taxon>
        <taxon>Sar</taxon>
        <taxon>Stramenopiles</taxon>
        <taxon>Ochrophyta</taxon>
        <taxon>Bacillariophyta</taxon>
        <taxon>Mediophyceae</taxon>
        <taxon>Biddulphiophycidae</taxon>
        <taxon>Eupodiscales</taxon>
        <taxon>Odontellaceae</taxon>
        <taxon>Odontella</taxon>
    </lineage>
</organism>
<dbReference type="GO" id="GO:0031151">
    <property type="term" value="F:histone H3K79 methyltransferase activity"/>
    <property type="evidence" value="ECO:0007669"/>
    <property type="project" value="InterPro"/>
</dbReference>
<proteinExistence type="predicted"/>
<dbReference type="InterPro" id="IPR029063">
    <property type="entry name" value="SAM-dependent_MTases_sf"/>
</dbReference>
<gene>
    <name evidence="4" type="ORF">OAUR00152_LOCUS6241</name>
</gene>
<evidence type="ECO:0000313" key="4">
    <source>
        <dbReference type="EMBL" id="CAE2215411.1"/>
    </source>
</evidence>
<dbReference type="InterPro" id="IPR025789">
    <property type="entry name" value="DOT1_dom"/>
</dbReference>
<accession>A0A7S4MCR6</accession>
<feature type="domain" description="DOT1" evidence="3">
    <location>
        <begin position="134"/>
        <end position="249"/>
    </location>
</feature>